<evidence type="ECO:0000256" key="1">
    <source>
        <dbReference type="ARBA" id="ARBA00004141"/>
    </source>
</evidence>
<evidence type="ECO:0000313" key="8">
    <source>
        <dbReference type="EMBL" id="KAF2813708.1"/>
    </source>
</evidence>
<dbReference type="OrthoDB" id="10266980at2759"/>
<feature type="transmembrane region" description="Helical" evidence="6">
    <location>
        <begin position="168"/>
        <end position="186"/>
    </location>
</feature>
<sequence length="308" mass="34892">MRDPFPIPRWLSNAVQPLTGTLHLNTLHLHIHEVILVYLFYTFINGRLSPYASSRLLGETYDAWPRRTKLGWNMHVTAFLNSIVLSGAALYVIFCDLDRARETWEDRIWGYTGLGGLVQAVGAGYFVWDVQVCVANFDVLGVVDLLHALVACGISVMGYYPFGLYYGMHYILIELSTPFANIHWFLNKLGLAGSRVQVINGMLLITTFFTCRLVWGSYLTFVFFRDVWTALHAEQSHQTTYVLDAKVQSLALEHRAPWWLAGLFMVTNSVVMGLSTFWFVKMVDTVKRHSSGERQGVKTKAKAKVKAG</sequence>
<gene>
    <name evidence="8 10" type="ORF">BDZ99DRAFT_506639</name>
</gene>
<evidence type="ECO:0000256" key="2">
    <source>
        <dbReference type="ARBA" id="ARBA00022692"/>
    </source>
</evidence>
<evidence type="ECO:0000256" key="5">
    <source>
        <dbReference type="PROSITE-ProRule" id="PRU00205"/>
    </source>
</evidence>
<feature type="transmembrane region" description="Helical" evidence="6">
    <location>
        <begin position="140"/>
        <end position="162"/>
    </location>
</feature>
<dbReference type="PANTHER" id="PTHR13439">
    <property type="entry name" value="CT120 PROTEIN"/>
    <property type="match status" value="1"/>
</dbReference>
<dbReference type="Pfam" id="PF03798">
    <property type="entry name" value="TRAM_LAG1_CLN8"/>
    <property type="match status" value="1"/>
</dbReference>
<evidence type="ECO:0000313" key="10">
    <source>
        <dbReference type="RefSeq" id="XP_033580672.1"/>
    </source>
</evidence>
<reference evidence="10" key="3">
    <citation type="submission" date="2025-04" db="UniProtKB">
        <authorList>
            <consortium name="RefSeq"/>
        </authorList>
    </citation>
    <scope>IDENTIFICATION</scope>
    <source>
        <strain evidence="10">CBS 304.34</strain>
    </source>
</reference>
<feature type="transmembrane region" description="Helical" evidence="6">
    <location>
        <begin position="108"/>
        <end position="128"/>
    </location>
</feature>
<dbReference type="PANTHER" id="PTHR13439:SF0">
    <property type="entry name" value="TOPOISOMERASE I DAMAGE AFFECTED PROTEIN 4"/>
    <property type="match status" value="1"/>
</dbReference>
<dbReference type="InterPro" id="IPR050846">
    <property type="entry name" value="TLCD"/>
</dbReference>
<dbReference type="EMBL" id="MU003695">
    <property type="protein sequence ID" value="KAF2813708.1"/>
    <property type="molecule type" value="Genomic_DNA"/>
</dbReference>
<evidence type="ECO:0000256" key="6">
    <source>
        <dbReference type="SAM" id="Phobius"/>
    </source>
</evidence>
<evidence type="ECO:0000256" key="4">
    <source>
        <dbReference type="ARBA" id="ARBA00023136"/>
    </source>
</evidence>
<feature type="transmembrane region" description="Helical" evidence="6">
    <location>
        <begin position="198"/>
        <end position="218"/>
    </location>
</feature>
<dbReference type="GO" id="GO:0055088">
    <property type="term" value="P:lipid homeostasis"/>
    <property type="evidence" value="ECO:0007669"/>
    <property type="project" value="TreeGrafter"/>
</dbReference>
<keyword evidence="4 5" id="KW-0472">Membrane</keyword>
<dbReference type="InterPro" id="IPR006634">
    <property type="entry name" value="TLC-dom"/>
</dbReference>
<feature type="transmembrane region" description="Helical" evidence="6">
    <location>
        <begin position="29"/>
        <end position="49"/>
    </location>
</feature>
<dbReference type="GO" id="GO:0005783">
    <property type="term" value="C:endoplasmic reticulum"/>
    <property type="evidence" value="ECO:0007669"/>
    <property type="project" value="TreeGrafter"/>
</dbReference>
<accession>A0A6A6YYT3</accession>
<dbReference type="AlphaFoldDB" id="A0A6A6YYT3"/>
<comment type="subcellular location">
    <subcellularLocation>
        <location evidence="1">Membrane</location>
        <topology evidence="1">Multi-pass membrane protein</topology>
    </subcellularLocation>
</comment>
<feature type="transmembrane region" description="Helical" evidence="6">
    <location>
        <begin position="258"/>
        <end position="280"/>
    </location>
</feature>
<name>A0A6A6YYT3_9PEZI</name>
<organism evidence="8">
    <name type="scientific">Mytilinidion resinicola</name>
    <dbReference type="NCBI Taxonomy" id="574789"/>
    <lineage>
        <taxon>Eukaryota</taxon>
        <taxon>Fungi</taxon>
        <taxon>Dikarya</taxon>
        <taxon>Ascomycota</taxon>
        <taxon>Pezizomycotina</taxon>
        <taxon>Dothideomycetes</taxon>
        <taxon>Pleosporomycetidae</taxon>
        <taxon>Mytilinidiales</taxon>
        <taxon>Mytilinidiaceae</taxon>
        <taxon>Mytilinidion</taxon>
    </lineage>
</organism>
<evidence type="ECO:0000256" key="3">
    <source>
        <dbReference type="ARBA" id="ARBA00022989"/>
    </source>
</evidence>
<proteinExistence type="predicted"/>
<keyword evidence="9" id="KW-1185">Reference proteome</keyword>
<reference evidence="8 10" key="1">
    <citation type="journal article" date="2020" name="Stud. Mycol.">
        <title>101 Dothideomycetes genomes: a test case for predicting lifestyles and emergence of pathogens.</title>
        <authorList>
            <person name="Haridas S."/>
            <person name="Albert R."/>
            <person name="Binder M."/>
            <person name="Bloem J."/>
            <person name="Labutti K."/>
            <person name="Salamov A."/>
            <person name="Andreopoulos B."/>
            <person name="Baker S."/>
            <person name="Barry K."/>
            <person name="Bills G."/>
            <person name="Bluhm B."/>
            <person name="Cannon C."/>
            <person name="Castanera R."/>
            <person name="Culley D."/>
            <person name="Daum C."/>
            <person name="Ezra D."/>
            <person name="Gonzalez J."/>
            <person name="Henrissat B."/>
            <person name="Kuo A."/>
            <person name="Liang C."/>
            <person name="Lipzen A."/>
            <person name="Lutzoni F."/>
            <person name="Magnuson J."/>
            <person name="Mondo S."/>
            <person name="Nolan M."/>
            <person name="Ohm R."/>
            <person name="Pangilinan J."/>
            <person name="Park H.-J."/>
            <person name="Ramirez L."/>
            <person name="Alfaro M."/>
            <person name="Sun H."/>
            <person name="Tritt A."/>
            <person name="Yoshinaga Y."/>
            <person name="Zwiers L.-H."/>
            <person name="Turgeon B."/>
            <person name="Goodwin S."/>
            <person name="Spatafora J."/>
            <person name="Crous P."/>
            <person name="Grigoriev I."/>
        </authorList>
    </citation>
    <scope>NUCLEOTIDE SEQUENCE</scope>
    <source>
        <strain evidence="8 10">CBS 304.34</strain>
    </source>
</reference>
<keyword evidence="3 6" id="KW-1133">Transmembrane helix</keyword>
<evidence type="ECO:0000313" key="9">
    <source>
        <dbReference type="Proteomes" id="UP000504636"/>
    </source>
</evidence>
<reference evidence="10" key="2">
    <citation type="submission" date="2020-04" db="EMBL/GenBank/DDBJ databases">
        <authorList>
            <consortium name="NCBI Genome Project"/>
        </authorList>
    </citation>
    <scope>NUCLEOTIDE SEQUENCE</scope>
    <source>
        <strain evidence="10">CBS 304.34</strain>
    </source>
</reference>
<dbReference type="GeneID" id="54465080"/>
<dbReference type="SMART" id="SM00724">
    <property type="entry name" value="TLC"/>
    <property type="match status" value="1"/>
</dbReference>
<feature type="transmembrane region" description="Helical" evidence="6">
    <location>
        <begin position="70"/>
        <end position="93"/>
    </location>
</feature>
<keyword evidence="2 5" id="KW-0812">Transmembrane</keyword>
<dbReference type="Proteomes" id="UP000504636">
    <property type="component" value="Unplaced"/>
</dbReference>
<dbReference type="PROSITE" id="PS50922">
    <property type="entry name" value="TLC"/>
    <property type="match status" value="1"/>
</dbReference>
<protein>
    <submittedName>
        <fullName evidence="8 10">DUF887 domain-containing protein</fullName>
    </submittedName>
</protein>
<evidence type="ECO:0000259" key="7">
    <source>
        <dbReference type="PROSITE" id="PS50922"/>
    </source>
</evidence>
<dbReference type="RefSeq" id="XP_033580672.1">
    <property type="nucleotide sequence ID" value="XM_033724187.1"/>
</dbReference>
<feature type="domain" description="TLC" evidence="7">
    <location>
        <begin position="67"/>
        <end position="291"/>
    </location>
</feature>
<dbReference type="GO" id="GO:0016020">
    <property type="term" value="C:membrane"/>
    <property type="evidence" value="ECO:0007669"/>
    <property type="project" value="UniProtKB-SubCell"/>
</dbReference>